<feature type="transmembrane region" description="Helical" evidence="2">
    <location>
        <begin position="407"/>
        <end position="427"/>
    </location>
</feature>
<dbReference type="EMBL" id="BAAABX010000049">
    <property type="protein sequence ID" value="GAA0419285.1"/>
    <property type="molecule type" value="Genomic_DNA"/>
</dbReference>
<feature type="compositionally biased region" description="Basic and acidic residues" evidence="1">
    <location>
        <begin position="597"/>
        <end position="617"/>
    </location>
</feature>
<proteinExistence type="predicted"/>
<feature type="region of interest" description="Disordered" evidence="1">
    <location>
        <begin position="655"/>
        <end position="678"/>
    </location>
</feature>
<gene>
    <name evidence="3" type="ORF">GCM10010357_45780</name>
</gene>
<feature type="region of interest" description="Disordered" evidence="1">
    <location>
        <begin position="148"/>
        <end position="170"/>
    </location>
</feature>
<comment type="caution">
    <text evidence="3">The sequence shown here is derived from an EMBL/GenBank/DDBJ whole genome shotgun (WGS) entry which is preliminary data.</text>
</comment>
<keyword evidence="4" id="KW-1185">Reference proteome</keyword>
<keyword evidence="2" id="KW-0812">Transmembrane</keyword>
<organism evidence="3 4">
    <name type="scientific">Streptomyces luteireticuli</name>
    <dbReference type="NCBI Taxonomy" id="173858"/>
    <lineage>
        <taxon>Bacteria</taxon>
        <taxon>Bacillati</taxon>
        <taxon>Actinomycetota</taxon>
        <taxon>Actinomycetes</taxon>
        <taxon>Kitasatosporales</taxon>
        <taxon>Streptomycetaceae</taxon>
        <taxon>Streptomyces</taxon>
    </lineage>
</organism>
<evidence type="ECO:0000313" key="3">
    <source>
        <dbReference type="EMBL" id="GAA0419285.1"/>
    </source>
</evidence>
<feature type="compositionally biased region" description="Basic and acidic residues" evidence="1">
    <location>
        <begin position="666"/>
        <end position="678"/>
    </location>
</feature>
<feature type="region of interest" description="Disordered" evidence="1">
    <location>
        <begin position="530"/>
        <end position="642"/>
    </location>
</feature>
<feature type="compositionally biased region" description="Pro residues" evidence="1">
    <location>
        <begin position="154"/>
        <end position="170"/>
    </location>
</feature>
<name>A0ABN0YY78_9ACTN</name>
<dbReference type="RefSeq" id="WP_425543562.1">
    <property type="nucleotide sequence ID" value="NZ_BAAABX010000049.1"/>
</dbReference>
<sequence>MALVTQYAHSGTSLPSYLRFAARGTPGTGRAFFGGALAAGLGLGAFATLVLALWIVSPYPDSGPAGALHIATGLWLLAHGAELVRTETLSGTPAPVGLTPLLFTVVPCVLVHRAARQAPAPDCDEDCEEDAEYAEGIVDVEAGDEPIEDLEAAGPPPPPAPAGPPRPPLPPRTAFTALLGGYLLVSLAAVLYASSGPVRVDPLSALLHLPLVAAVPAAAGVWMASGCPPWTPPPRVRRVLGVVPRRMREWFTYPHVLAVARATAAGTGVLFGGAALLLAVELARGGGAAQEAVAQLAAGWSGRTAVVLLSIALLPNAVVWTAAYGLGAGFVAGAGGVLAPVALPVLGDLGHPLPLLPRFPLLAALPGPGEAGPLGLAGCAAVVAGAGVAVASAAVPRRPATVGRCEAMAIAFLAAVASAVLVTVLAAAAGGPLGNATLARFGPPSRFAGLACLVWTAVVGVPGALIVRHFRKAPRPAEAPEKRRSWWRRTGFVLGLDVPERRRRARPRQAPRWWRAVAGWLGFAVGGDRGTEVVPAQRPHGPEPETDGDGLPHLPEYGPEYAPESLPLLPVNGTVLGADGKAEPPRRHRRRGSRAARAADRAARREAARTARREARQARKARKAPMPPVPDPASGVADAPDWHDTGVRRARWAALKDSGGGLMADFEPRDPERLFEDR</sequence>
<accession>A0ABN0YY78</accession>
<evidence type="ECO:0000256" key="2">
    <source>
        <dbReference type="SAM" id="Phobius"/>
    </source>
</evidence>
<dbReference type="Proteomes" id="UP001500879">
    <property type="component" value="Unassembled WGS sequence"/>
</dbReference>
<evidence type="ECO:0000313" key="4">
    <source>
        <dbReference type="Proteomes" id="UP001500879"/>
    </source>
</evidence>
<reference evidence="3 4" key="1">
    <citation type="journal article" date="2019" name="Int. J. Syst. Evol. Microbiol.">
        <title>The Global Catalogue of Microorganisms (GCM) 10K type strain sequencing project: providing services to taxonomists for standard genome sequencing and annotation.</title>
        <authorList>
            <consortium name="The Broad Institute Genomics Platform"/>
            <consortium name="The Broad Institute Genome Sequencing Center for Infectious Disease"/>
            <person name="Wu L."/>
            <person name="Ma J."/>
        </authorList>
    </citation>
    <scope>NUCLEOTIDE SEQUENCE [LARGE SCALE GENOMIC DNA]</scope>
    <source>
        <strain evidence="3 4">JCM 4788</strain>
    </source>
</reference>
<evidence type="ECO:0000256" key="1">
    <source>
        <dbReference type="SAM" id="MobiDB-lite"/>
    </source>
</evidence>
<feature type="transmembrane region" description="Helical" evidence="2">
    <location>
        <begin position="174"/>
        <end position="193"/>
    </location>
</feature>
<feature type="transmembrane region" description="Helical" evidence="2">
    <location>
        <begin position="374"/>
        <end position="395"/>
    </location>
</feature>
<dbReference type="InterPro" id="IPR045931">
    <property type="entry name" value="DUF6350"/>
</dbReference>
<keyword evidence="2" id="KW-0472">Membrane</keyword>
<dbReference type="Pfam" id="PF19877">
    <property type="entry name" value="DUF6350"/>
    <property type="match status" value="1"/>
</dbReference>
<feature type="transmembrane region" description="Helical" evidence="2">
    <location>
        <begin position="205"/>
        <end position="225"/>
    </location>
</feature>
<feature type="transmembrane region" description="Helical" evidence="2">
    <location>
        <begin position="256"/>
        <end position="280"/>
    </location>
</feature>
<keyword evidence="2" id="KW-1133">Transmembrane helix</keyword>
<feature type="transmembrane region" description="Helical" evidence="2">
    <location>
        <begin position="326"/>
        <end position="346"/>
    </location>
</feature>
<protein>
    <recommendedName>
        <fullName evidence="5">Integral membrane protein</fullName>
    </recommendedName>
</protein>
<evidence type="ECO:0008006" key="5">
    <source>
        <dbReference type="Google" id="ProtNLM"/>
    </source>
</evidence>
<feature type="transmembrane region" description="Helical" evidence="2">
    <location>
        <begin position="32"/>
        <end position="56"/>
    </location>
</feature>
<feature type="transmembrane region" description="Helical" evidence="2">
    <location>
        <begin position="447"/>
        <end position="467"/>
    </location>
</feature>